<keyword evidence="6" id="KW-1185">Reference proteome</keyword>
<keyword evidence="4" id="KW-0472">Membrane</keyword>
<organism evidence="7">
    <name type="scientific">Soboliphyme baturini</name>
    <dbReference type="NCBI Taxonomy" id="241478"/>
    <lineage>
        <taxon>Eukaryota</taxon>
        <taxon>Metazoa</taxon>
        <taxon>Ecdysozoa</taxon>
        <taxon>Nematoda</taxon>
        <taxon>Enoplea</taxon>
        <taxon>Dorylaimia</taxon>
        <taxon>Dioctophymatida</taxon>
        <taxon>Dioctophymatoidea</taxon>
        <taxon>Soboliphymatidae</taxon>
        <taxon>Soboliphyme</taxon>
    </lineage>
</organism>
<proteinExistence type="inferred from homology"/>
<evidence type="ECO:0000313" key="5">
    <source>
        <dbReference type="EMBL" id="VDP05781.1"/>
    </source>
</evidence>
<dbReference type="Proteomes" id="UP000270296">
    <property type="component" value="Unassembled WGS sequence"/>
</dbReference>
<dbReference type="InterPro" id="IPR043129">
    <property type="entry name" value="ATPase_NBD"/>
</dbReference>
<dbReference type="PRINTS" id="PR00301">
    <property type="entry name" value="HEATSHOCK70"/>
</dbReference>
<keyword evidence="3" id="KW-0067">ATP-binding</keyword>
<dbReference type="Gene3D" id="3.30.420.40">
    <property type="match status" value="1"/>
</dbReference>
<reference evidence="5 6" key="2">
    <citation type="submission" date="2018-11" db="EMBL/GenBank/DDBJ databases">
        <authorList>
            <consortium name="Pathogen Informatics"/>
        </authorList>
    </citation>
    <scope>NUCLEOTIDE SEQUENCE [LARGE SCALE GENOMIC DNA]</scope>
</reference>
<dbReference type="InterPro" id="IPR018181">
    <property type="entry name" value="Heat_shock_70_CS"/>
</dbReference>
<dbReference type="GO" id="GO:0006950">
    <property type="term" value="P:response to stress"/>
    <property type="evidence" value="ECO:0007669"/>
    <property type="project" value="UniProtKB-ARBA"/>
</dbReference>
<dbReference type="EMBL" id="UZAM01008641">
    <property type="protein sequence ID" value="VDP05781.1"/>
    <property type="molecule type" value="Genomic_DNA"/>
</dbReference>
<dbReference type="WBParaSite" id="SBAD_0000513801-mRNA-1">
    <property type="protein sequence ID" value="SBAD_0000513801-mRNA-1"/>
    <property type="gene ID" value="SBAD_0000513801"/>
</dbReference>
<evidence type="ECO:0000313" key="7">
    <source>
        <dbReference type="WBParaSite" id="SBAD_0000513801-mRNA-1"/>
    </source>
</evidence>
<dbReference type="InterPro" id="IPR013126">
    <property type="entry name" value="Hsp_70_fam"/>
</dbReference>
<dbReference type="AlphaFoldDB" id="A0A183IMU2"/>
<evidence type="ECO:0000256" key="2">
    <source>
        <dbReference type="ARBA" id="ARBA00022741"/>
    </source>
</evidence>
<dbReference type="PROSITE" id="PS00297">
    <property type="entry name" value="HSP70_1"/>
    <property type="match status" value="1"/>
</dbReference>
<dbReference type="Pfam" id="PF00012">
    <property type="entry name" value="HSP70"/>
    <property type="match status" value="1"/>
</dbReference>
<dbReference type="OrthoDB" id="2401965at2759"/>
<evidence type="ECO:0000256" key="1">
    <source>
        <dbReference type="ARBA" id="ARBA00007381"/>
    </source>
</evidence>
<evidence type="ECO:0000313" key="6">
    <source>
        <dbReference type="Proteomes" id="UP000270296"/>
    </source>
</evidence>
<comment type="similarity">
    <text evidence="1">Belongs to the heat shock protein 70 family.</text>
</comment>
<evidence type="ECO:0000256" key="4">
    <source>
        <dbReference type="SAM" id="Phobius"/>
    </source>
</evidence>
<dbReference type="SUPFAM" id="SSF53067">
    <property type="entry name" value="Actin-like ATPase domain"/>
    <property type="match status" value="1"/>
</dbReference>
<accession>A0A183IMU2</accession>
<keyword evidence="4" id="KW-1133">Transmembrane helix</keyword>
<keyword evidence="4" id="KW-0812">Transmembrane</keyword>
<feature type="transmembrane region" description="Helical" evidence="4">
    <location>
        <begin position="27"/>
        <end position="46"/>
    </location>
</feature>
<protein>
    <submittedName>
        <fullName evidence="7">Heat shock 70 kDa protein 14</fullName>
    </submittedName>
</protein>
<dbReference type="GO" id="GO:0005524">
    <property type="term" value="F:ATP binding"/>
    <property type="evidence" value="ECO:0007669"/>
    <property type="project" value="UniProtKB-KW"/>
</dbReference>
<dbReference type="FunFam" id="3.30.420.40:FF:000028">
    <property type="entry name" value="heat shock 70 kDa protein-like"/>
    <property type="match status" value="1"/>
</dbReference>
<evidence type="ECO:0000256" key="3">
    <source>
        <dbReference type="ARBA" id="ARBA00022840"/>
    </source>
</evidence>
<sequence length="98" mass="10529">MQPKSGLPYIKAAFVGFDVYSSHRCGYVYFAKSSAFLAVLLAGYLAQKYLPPPPPRIVGIDLGTTFSCIAVYHSGSGIVEVIPDSKGRKSIPSIVAFE</sequence>
<dbReference type="GO" id="GO:0140662">
    <property type="term" value="F:ATP-dependent protein folding chaperone"/>
    <property type="evidence" value="ECO:0007669"/>
    <property type="project" value="InterPro"/>
</dbReference>
<reference evidence="7" key="1">
    <citation type="submission" date="2016-06" db="UniProtKB">
        <authorList>
            <consortium name="WormBaseParasite"/>
        </authorList>
    </citation>
    <scope>IDENTIFICATION</scope>
</reference>
<gene>
    <name evidence="5" type="ORF">SBAD_LOCUS4938</name>
</gene>
<name>A0A183IMU2_9BILA</name>
<keyword evidence="2" id="KW-0547">Nucleotide-binding</keyword>